<evidence type="ECO:0000313" key="2">
    <source>
        <dbReference type="Proteomes" id="UP000298030"/>
    </source>
</evidence>
<dbReference type="EMBL" id="QPFP01000082">
    <property type="protein sequence ID" value="TEB23114.1"/>
    <property type="molecule type" value="Genomic_DNA"/>
</dbReference>
<name>A0A4Y7SNC2_COPMI</name>
<keyword evidence="2" id="KW-1185">Reference proteome</keyword>
<dbReference type="Proteomes" id="UP000298030">
    <property type="component" value="Unassembled WGS sequence"/>
</dbReference>
<gene>
    <name evidence="1" type="ORF">FA13DRAFT_1740425</name>
</gene>
<reference evidence="1 2" key="1">
    <citation type="journal article" date="2019" name="Nat. Ecol. Evol.">
        <title>Megaphylogeny resolves global patterns of mushroom evolution.</title>
        <authorList>
            <person name="Varga T."/>
            <person name="Krizsan K."/>
            <person name="Foldi C."/>
            <person name="Dima B."/>
            <person name="Sanchez-Garcia M."/>
            <person name="Sanchez-Ramirez S."/>
            <person name="Szollosi G.J."/>
            <person name="Szarkandi J.G."/>
            <person name="Papp V."/>
            <person name="Albert L."/>
            <person name="Andreopoulos W."/>
            <person name="Angelini C."/>
            <person name="Antonin V."/>
            <person name="Barry K.W."/>
            <person name="Bougher N.L."/>
            <person name="Buchanan P."/>
            <person name="Buyck B."/>
            <person name="Bense V."/>
            <person name="Catcheside P."/>
            <person name="Chovatia M."/>
            <person name="Cooper J."/>
            <person name="Damon W."/>
            <person name="Desjardin D."/>
            <person name="Finy P."/>
            <person name="Geml J."/>
            <person name="Haridas S."/>
            <person name="Hughes K."/>
            <person name="Justo A."/>
            <person name="Karasinski D."/>
            <person name="Kautmanova I."/>
            <person name="Kiss B."/>
            <person name="Kocsube S."/>
            <person name="Kotiranta H."/>
            <person name="LaButti K.M."/>
            <person name="Lechner B.E."/>
            <person name="Liimatainen K."/>
            <person name="Lipzen A."/>
            <person name="Lukacs Z."/>
            <person name="Mihaltcheva S."/>
            <person name="Morgado L.N."/>
            <person name="Niskanen T."/>
            <person name="Noordeloos M.E."/>
            <person name="Ohm R.A."/>
            <person name="Ortiz-Santana B."/>
            <person name="Ovrebo C."/>
            <person name="Racz N."/>
            <person name="Riley R."/>
            <person name="Savchenko A."/>
            <person name="Shiryaev A."/>
            <person name="Soop K."/>
            <person name="Spirin V."/>
            <person name="Szebenyi C."/>
            <person name="Tomsovsky M."/>
            <person name="Tulloss R.E."/>
            <person name="Uehling J."/>
            <person name="Grigoriev I.V."/>
            <person name="Vagvolgyi C."/>
            <person name="Papp T."/>
            <person name="Martin F.M."/>
            <person name="Miettinen O."/>
            <person name="Hibbett D.S."/>
            <person name="Nagy L.G."/>
        </authorList>
    </citation>
    <scope>NUCLEOTIDE SEQUENCE [LARGE SCALE GENOMIC DNA]</scope>
    <source>
        <strain evidence="1 2">FP101781</strain>
    </source>
</reference>
<protein>
    <submittedName>
        <fullName evidence="1">Uncharacterized protein</fullName>
    </submittedName>
</protein>
<sequence>MGAVIGIVLGVAFGIIPPTLLIKQGVCKSEQGDAPASSVRRVGLEVPQATMVATMAETPGGGCVGVK</sequence>
<comment type="caution">
    <text evidence="1">The sequence shown here is derived from an EMBL/GenBank/DDBJ whole genome shotgun (WGS) entry which is preliminary data.</text>
</comment>
<evidence type="ECO:0000313" key="1">
    <source>
        <dbReference type="EMBL" id="TEB23114.1"/>
    </source>
</evidence>
<proteinExistence type="predicted"/>
<accession>A0A4Y7SNC2</accession>
<organism evidence="1 2">
    <name type="scientific">Coprinellus micaceus</name>
    <name type="common">Glistening ink-cap mushroom</name>
    <name type="synonym">Coprinus micaceus</name>
    <dbReference type="NCBI Taxonomy" id="71717"/>
    <lineage>
        <taxon>Eukaryota</taxon>
        <taxon>Fungi</taxon>
        <taxon>Dikarya</taxon>
        <taxon>Basidiomycota</taxon>
        <taxon>Agaricomycotina</taxon>
        <taxon>Agaricomycetes</taxon>
        <taxon>Agaricomycetidae</taxon>
        <taxon>Agaricales</taxon>
        <taxon>Agaricineae</taxon>
        <taxon>Psathyrellaceae</taxon>
        <taxon>Coprinellus</taxon>
    </lineage>
</organism>
<dbReference type="AlphaFoldDB" id="A0A4Y7SNC2"/>